<dbReference type="AlphaFoldDB" id="A0AAX4IWD0"/>
<dbReference type="RefSeq" id="XP_062784758.1">
    <property type="nucleotide sequence ID" value="XM_062928707.1"/>
</dbReference>
<protein>
    <submittedName>
        <fullName evidence="2">Uncharacterized protein</fullName>
    </submittedName>
</protein>
<accession>A0AAX4IWD0</accession>
<feature type="region of interest" description="Disordered" evidence="1">
    <location>
        <begin position="151"/>
        <end position="174"/>
    </location>
</feature>
<sequence length="187" mass="20922">MDYEQLGRTNSGTECPFEGSVVAGLSWALEIHCIVSGIHNDAPTAQQPNLPPGPLKRMAEGRVDDGKFDLEVQNLSQCLRLYAHNRNDRSVHGFRDGRYPMCQMARGRTFERREARHATRACQACGQGQLPLLQLPFLVRAKAFGPSRRARRNLTTHGSVSSARNSRRQVKQESIVTDVVRSLPQPM</sequence>
<feature type="compositionally biased region" description="Polar residues" evidence="1">
    <location>
        <begin position="155"/>
        <end position="164"/>
    </location>
</feature>
<proteinExistence type="predicted"/>
<keyword evidence="3" id="KW-1185">Reference proteome</keyword>
<organism evidence="2 3">
    <name type="scientific">Colletotrichum destructivum</name>
    <dbReference type="NCBI Taxonomy" id="34406"/>
    <lineage>
        <taxon>Eukaryota</taxon>
        <taxon>Fungi</taxon>
        <taxon>Dikarya</taxon>
        <taxon>Ascomycota</taxon>
        <taxon>Pezizomycotina</taxon>
        <taxon>Sordariomycetes</taxon>
        <taxon>Hypocreomycetidae</taxon>
        <taxon>Glomerellales</taxon>
        <taxon>Glomerellaceae</taxon>
        <taxon>Colletotrichum</taxon>
        <taxon>Colletotrichum destructivum species complex</taxon>
    </lineage>
</organism>
<evidence type="ECO:0000313" key="2">
    <source>
        <dbReference type="EMBL" id="WQF87537.1"/>
    </source>
</evidence>
<dbReference type="KEGG" id="cdet:87949051"/>
<dbReference type="Proteomes" id="UP001322277">
    <property type="component" value="Chromosome 8"/>
</dbReference>
<name>A0AAX4IWD0_9PEZI</name>
<evidence type="ECO:0000313" key="3">
    <source>
        <dbReference type="Proteomes" id="UP001322277"/>
    </source>
</evidence>
<gene>
    <name evidence="2" type="ORF">CDEST_12551</name>
</gene>
<dbReference type="GeneID" id="87949051"/>
<dbReference type="EMBL" id="CP137312">
    <property type="protein sequence ID" value="WQF87537.1"/>
    <property type="molecule type" value="Genomic_DNA"/>
</dbReference>
<reference evidence="3" key="1">
    <citation type="journal article" date="2023" name="bioRxiv">
        <title>Complete genome of the Medicago anthracnose fungus, Colletotrichum destructivum, reveals a mini-chromosome-like region within a core chromosome.</title>
        <authorList>
            <person name="Lapalu N."/>
            <person name="Simon A."/>
            <person name="Lu A."/>
            <person name="Plaumann P.-L."/>
            <person name="Amselem J."/>
            <person name="Pigne S."/>
            <person name="Auger A."/>
            <person name="Koch C."/>
            <person name="Dallery J.-F."/>
            <person name="O'Connell R.J."/>
        </authorList>
    </citation>
    <scope>NUCLEOTIDE SEQUENCE [LARGE SCALE GENOMIC DNA]</scope>
    <source>
        <strain evidence="3">CBS 520.97</strain>
    </source>
</reference>
<evidence type="ECO:0000256" key="1">
    <source>
        <dbReference type="SAM" id="MobiDB-lite"/>
    </source>
</evidence>